<dbReference type="SUPFAM" id="SSF56784">
    <property type="entry name" value="HAD-like"/>
    <property type="match status" value="1"/>
</dbReference>
<evidence type="ECO:0000256" key="2">
    <source>
        <dbReference type="ARBA" id="ARBA00004818"/>
    </source>
</evidence>
<dbReference type="Gene3D" id="3.40.50.1000">
    <property type="entry name" value="HAD superfamily/HAD-like"/>
    <property type="match status" value="1"/>
</dbReference>
<name>A0ABS1DHB5_9PROT</name>
<accession>A0ABS1DHB5</accession>
<dbReference type="SFLD" id="SFLDG01129">
    <property type="entry name" value="C1.5:_HAD__Beta-PGM__Phosphata"/>
    <property type="match status" value="1"/>
</dbReference>
<dbReference type="Gene3D" id="1.10.150.730">
    <property type="match status" value="1"/>
</dbReference>
<dbReference type="RefSeq" id="WP_200341234.1">
    <property type="nucleotide sequence ID" value="NZ_NRRL01000033.1"/>
</dbReference>
<organism evidence="5 6">
    <name type="scientific">Rhodovibrio sodomensis</name>
    <dbReference type="NCBI Taxonomy" id="1088"/>
    <lineage>
        <taxon>Bacteria</taxon>
        <taxon>Pseudomonadati</taxon>
        <taxon>Pseudomonadota</taxon>
        <taxon>Alphaproteobacteria</taxon>
        <taxon>Rhodospirillales</taxon>
        <taxon>Rhodovibrionaceae</taxon>
        <taxon>Rhodovibrio</taxon>
    </lineage>
</organism>
<dbReference type="InterPro" id="IPR050155">
    <property type="entry name" value="HAD-like_hydrolase_sf"/>
</dbReference>
<dbReference type="PANTHER" id="PTHR43434:SF1">
    <property type="entry name" value="PHOSPHOGLYCOLATE PHOSPHATASE"/>
    <property type="match status" value="1"/>
</dbReference>
<dbReference type="EMBL" id="NRRL01000033">
    <property type="protein sequence ID" value="MBK1668913.1"/>
    <property type="molecule type" value="Genomic_DNA"/>
</dbReference>
<comment type="pathway">
    <text evidence="2">Organic acid metabolism; glycolate biosynthesis; glycolate from 2-phosphoglycolate: step 1/1.</text>
</comment>
<comment type="caution">
    <text evidence="5">The sequence shown here is derived from an EMBL/GenBank/DDBJ whole genome shotgun (WGS) entry which is preliminary data.</text>
</comment>
<sequence>MSPRSSAEATPVGLLFDWDNTLVDSWAAIHHALQVTFTELGHRPWTLDETKANVRKSAREAFPELFGAAAARAMEIFYATFEQDHLASLTPLPGAHALIEGLAAAGYRLGVISNKQGRLLRAEAAALGWDRHMLVVVGANDAAHDKPDPAVVDYALAGGPLEQADRGRLWFVGDTDIDLACAHNAGCTPVLLRAAAPGPGEFADCPPSRHFPDCGALRTYLRGD</sequence>
<dbReference type="EC" id="3.1.3.18" evidence="4"/>
<gene>
    <name evidence="5" type="ORF">CKO28_12815</name>
</gene>
<evidence type="ECO:0000256" key="1">
    <source>
        <dbReference type="ARBA" id="ARBA00000830"/>
    </source>
</evidence>
<dbReference type="PANTHER" id="PTHR43434">
    <property type="entry name" value="PHOSPHOGLYCOLATE PHOSPHATASE"/>
    <property type="match status" value="1"/>
</dbReference>
<protein>
    <recommendedName>
        <fullName evidence="4">phosphoglycolate phosphatase</fullName>
        <ecNumber evidence="4">3.1.3.18</ecNumber>
    </recommendedName>
</protein>
<evidence type="ECO:0000256" key="3">
    <source>
        <dbReference type="ARBA" id="ARBA00006171"/>
    </source>
</evidence>
<dbReference type="InterPro" id="IPR036412">
    <property type="entry name" value="HAD-like_sf"/>
</dbReference>
<dbReference type="Pfam" id="PF13419">
    <property type="entry name" value="HAD_2"/>
    <property type="match status" value="1"/>
</dbReference>
<dbReference type="SFLD" id="SFLDS00003">
    <property type="entry name" value="Haloacid_Dehalogenase"/>
    <property type="match status" value="1"/>
</dbReference>
<evidence type="ECO:0000256" key="4">
    <source>
        <dbReference type="ARBA" id="ARBA00013078"/>
    </source>
</evidence>
<evidence type="ECO:0000313" key="5">
    <source>
        <dbReference type="EMBL" id="MBK1668913.1"/>
    </source>
</evidence>
<reference evidence="5 6" key="1">
    <citation type="journal article" date="2020" name="Microorganisms">
        <title>Osmotic Adaptation and Compatible Solute Biosynthesis of Phototrophic Bacteria as Revealed from Genome Analyses.</title>
        <authorList>
            <person name="Imhoff J.F."/>
            <person name="Rahn T."/>
            <person name="Kunzel S."/>
            <person name="Keller A."/>
            <person name="Neulinger S.C."/>
        </authorList>
    </citation>
    <scope>NUCLEOTIDE SEQUENCE [LARGE SCALE GENOMIC DNA]</scope>
    <source>
        <strain evidence="5 6">DSM 9895</strain>
    </source>
</reference>
<dbReference type="Proteomes" id="UP001296873">
    <property type="component" value="Unassembled WGS sequence"/>
</dbReference>
<comment type="similarity">
    <text evidence="3">Belongs to the HAD-like hydrolase superfamily. CbbY/CbbZ/Gph/YieH family.</text>
</comment>
<dbReference type="InterPro" id="IPR041492">
    <property type="entry name" value="HAD_2"/>
</dbReference>
<dbReference type="InterPro" id="IPR023214">
    <property type="entry name" value="HAD_sf"/>
</dbReference>
<comment type="catalytic activity">
    <reaction evidence="1">
        <text>2-phosphoglycolate + H2O = glycolate + phosphate</text>
        <dbReference type="Rhea" id="RHEA:14369"/>
        <dbReference type="ChEBI" id="CHEBI:15377"/>
        <dbReference type="ChEBI" id="CHEBI:29805"/>
        <dbReference type="ChEBI" id="CHEBI:43474"/>
        <dbReference type="ChEBI" id="CHEBI:58033"/>
        <dbReference type="EC" id="3.1.3.18"/>
    </reaction>
</comment>
<proteinExistence type="inferred from homology"/>
<evidence type="ECO:0000313" key="6">
    <source>
        <dbReference type="Proteomes" id="UP001296873"/>
    </source>
</evidence>
<keyword evidence="6" id="KW-1185">Reference proteome</keyword>